<proteinExistence type="predicted"/>
<feature type="transmembrane region" description="Helical" evidence="2">
    <location>
        <begin position="18"/>
        <end position="35"/>
    </location>
</feature>
<gene>
    <name evidence="3" type="ORF">ACFQS3_05690</name>
</gene>
<dbReference type="EMBL" id="JBHSYS010000001">
    <property type="protein sequence ID" value="MFC6956685.1"/>
    <property type="molecule type" value="Genomic_DNA"/>
</dbReference>
<name>A0ABW2D320_9ACTN</name>
<accession>A0ABW2D320</accession>
<dbReference type="RefSeq" id="WP_382355036.1">
    <property type="nucleotide sequence ID" value="NZ_JBHMBP010000004.1"/>
</dbReference>
<dbReference type="Proteomes" id="UP001596470">
    <property type="component" value="Unassembled WGS sequence"/>
</dbReference>
<evidence type="ECO:0000256" key="1">
    <source>
        <dbReference type="SAM" id="MobiDB-lite"/>
    </source>
</evidence>
<reference evidence="4" key="1">
    <citation type="journal article" date="2019" name="Int. J. Syst. Evol. Microbiol.">
        <title>The Global Catalogue of Microorganisms (GCM) 10K type strain sequencing project: providing services to taxonomists for standard genome sequencing and annotation.</title>
        <authorList>
            <consortium name="The Broad Institute Genomics Platform"/>
            <consortium name="The Broad Institute Genome Sequencing Center for Infectious Disease"/>
            <person name="Wu L."/>
            <person name="Ma J."/>
        </authorList>
    </citation>
    <scope>NUCLEOTIDE SEQUENCE [LARGE SCALE GENOMIC DNA]</scope>
    <source>
        <strain evidence="4">KACC 12634</strain>
    </source>
</reference>
<keyword evidence="2" id="KW-0472">Membrane</keyword>
<feature type="region of interest" description="Disordered" evidence="1">
    <location>
        <begin position="63"/>
        <end position="87"/>
    </location>
</feature>
<sequence>MVRIAPAQSDPQETWRRAITIVSIVLVFGFVLLMVVLGQSLAAATGAAAACAFAAANLAHRLASPSSRRQQPLNPGAEPKGEDDAQT</sequence>
<comment type="caution">
    <text evidence="3">The sequence shown here is derived from an EMBL/GenBank/DDBJ whole genome shotgun (WGS) entry which is preliminary data.</text>
</comment>
<keyword evidence="2" id="KW-1133">Transmembrane helix</keyword>
<keyword evidence="4" id="KW-1185">Reference proteome</keyword>
<protein>
    <submittedName>
        <fullName evidence="3">Uncharacterized protein</fullName>
    </submittedName>
</protein>
<keyword evidence="2" id="KW-0812">Transmembrane</keyword>
<evidence type="ECO:0000256" key="2">
    <source>
        <dbReference type="SAM" id="Phobius"/>
    </source>
</evidence>
<feature type="compositionally biased region" description="Polar residues" evidence="1">
    <location>
        <begin position="64"/>
        <end position="73"/>
    </location>
</feature>
<organism evidence="3 4">
    <name type="scientific">Glycomyces mayteni</name>
    <dbReference type="NCBI Taxonomy" id="543887"/>
    <lineage>
        <taxon>Bacteria</taxon>
        <taxon>Bacillati</taxon>
        <taxon>Actinomycetota</taxon>
        <taxon>Actinomycetes</taxon>
        <taxon>Glycomycetales</taxon>
        <taxon>Glycomycetaceae</taxon>
        <taxon>Glycomyces</taxon>
    </lineage>
</organism>
<evidence type="ECO:0000313" key="4">
    <source>
        <dbReference type="Proteomes" id="UP001596470"/>
    </source>
</evidence>
<evidence type="ECO:0000313" key="3">
    <source>
        <dbReference type="EMBL" id="MFC6956685.1"/>
    </source>
</evidence>